<dbReference type="Pfam" id="PF02278">
    <property type="entry name" value="Lyase_8"/>
    <property type="match status" value="1"/>
</dbReference>
<dbReference type="Gene3D" id="2.60.40.10">
    <property type="entry name" value="Immunoglobulins"/>
    <property type="match status" value="1"/>
</dbReference>
<dbReference type="SUPFAM" id="SSF74650">
    <property type="entry name" value="Galactose mutarotase-like"/>
    <property type="match status" value="1"/>
</dbReference>
<dbReference type="GO" id="GO:0005576">
    <property type="term" value="C:extracellular region"/>
    <property type="evidence" value="ECO:0007669"/>
    <property type="project" value="InterPro"/>
</dbReference>
<dbReference type="Pfam" id="PF18962">
    <property type="entry name" value="Por_Secre_tail"/>
    <property type="match status" value="1"/>
</dbReference>
<dbReference type="InterPro" id="IPR008929">
    <property type="entry name" value="Chondroitin_lyas"/>
</dbReference>
<dbReference type="NCBIfam" id="TIGR04183">
    <property type="entry name" value="Por_Secre_tail"/>
    <property type="match status" value="1"/>
</dbReference>
<dbReference type="Proteomes" id="UP000175968">
    <property type="component" value="Chromosome"/>
</dbReference>
<keyword evidence="12" id="KW-1185">Reference proteome</keyword>
<name>A0AAC9I1U3_9FLAO</name>
<dbReference type="InterPro" id="IPR014718">
    <property type="entry name" value="GH-type_carb-bd"/>
</dbReference>
<evidence type="ECO:0000256" key="3">
    <source>
        <dbReference type="ARBA" id="ARBA00011245"/>
    </source>
</evidence>
<evidence type="ECO:0000256" key="1">
    <source>
        <dbReference type="ARBA" id="ARBA00001913"/>
    </source>
</evidence>
<dbReference type="RefSeq" id="WP_035638300.1">
    <property type="nucleotide sequence ID" value="NZ_CP017479.1"/>
</dbReference>
<dbReference type="Pfam" id="PF09093">
    <property type="entry name" value="Lyase_catalyt"/>
    <property type="match status" value="1"/>
</dbReference>
<accession>A0AAC9I1U3</accession>
<dbReference type="Gene3D" id="2.70.98.10">
    <property type="match status" value="1"/>
</dbReference>
<dbReference type="InterPro" id="IPR026444">
    <property type="entry name" value="Secre_tail"/>
</dbReference>
<evidence type="ECO:0000256" key="4">
    <source>
        <dbReference type="ARBA" id="ARBA00022729"/>
    </source>
</evidence>
<evidence type="ECO:0000259" key="9">
    <source>
        <dbReference type="Pfam" id="PF09093"/>
    </source>
</evidence>
<evidence type="ECO:0000256" key="7">
    <source>
        <dbReference type="SAM" id="SignalP"/>
    </source>
</evidence>
<dbReference type="InterPro" id="IPR011071">
    <property type="entry name" value="Lyase_8-like_C"/>
</dbReference>
<evidence type="ECO:0000259" key="8">
    <source>
        <dbReference type="Pfam" id="PF02278"/>
    </source>
</evidence>
<gene>
    <name evidence="11" type="ORF">EM308_03130</name>
</gene>
<feature type="signal peptide" evidence="7">
    <location>
        <begin position="1"/>
        <end position="21"/>
    </location>
</feature>
<feature type="chain" id="PRO_5042077387" evidence="7">
    <location>
        <begin position="22"/>
        <end position="1513"/>
    </location>
</feature>
<dbReference type="SUPFAM" id="SSF49373">
    <property type="entry name" value="Invasin/intimin cell-adhesion fragments"/>
    <property type="match status" value="1"/>
</dbReference>
<keyword evidence="4 7" id="KW-0732">Signal</keyword>
<sequence>MKKKITQLLLYLFLISGAARAQITIDSGHFNWSKIENGGISIYYTDADNGDGAGDGAMILKNAANTSTLQGLQYQLAGSPVSGEQINLEVNYYQIGSASLKFKMQVYDVTDNLVLAESPVISTPTSGVGTTPFSYTFTDSNVGHQIMARLVCADDVSATTRQAGIDYLKINGQLISMQAPPSVSFDVTDFSWTKIENPTVAAAGIKTDADNGDGLNDGAIAIKGTATTPTLQGVQYLLDGSPSANEVINLEVKYWQLAASYCAFKLQVYNVTDNVVLGESAVVITGSGVVRTLAFSYVFDASSNGDQIMLRFVRADDFATFRQAGLDYVKVNGQFINMLPVCKPVFNFDLPLTAATPSEISDLAAIRASLSDQLLGTTPPTSAQLDTAINDYNALNITVNGNTITGNPLTNSNQVNFLKTFARYLKFNPNDTNISDKAVKAVWYLSDLFCNKGTSPYVAIDFYSYPVFSRAAVFLNNYLPDNVKNLFGNSLAIETSNFQNLFNPNYDFNHSGISSDHIYLHSDVYMAYSDWFKTNDEKIRFLKTAKRFVERFTMHTANGNDGIKKDGLGYHHSNSYDGYMYAYGTATTVLKSMIDTGFQIDQSSYLRFRDAIYAQVMYSNDGGVKPFAMAGRNAQTKTTTLSSNTLGNLAIVGGKILGLPGADPVLAGTYNRKYGVNSQFNYSTVTPFEEGFVQFNYANLGIYRKNNWIASMKGQSNVLWGSEIYAGQNRFGRYQSYGALDIIYPGNVSTGNGYSDIGWDWNYNPGATTIVLPWSKLHAEKERIDEYNTYGFAGSLALGQANKGVLSKTTGQSGLFSMKFKERTDLGFGTVYGPNTHNGTFEFTKTYFTIDDMIICLASGITNNDATNPTVTTLSQRLNNNSNDVLVNGEVKTNQATDSFEGTSANWIIDNFSTGFYILPNSGTLKIRNSNQVTPYLTQVNPSDATIASNKGNNYRVAYLDHGTAPTNSSYEFVCIPSANAGRMTQFAQQMQSDKPYTVYQNNANQQIIEHKASKTWAYALPAANTAIVDGLIKANDTPCLAMYKSLNDNNTEILLSVSNPDMGAAPSTPKMITLTLNREWTISQGNANANLGTATAEGTTITFTLADGFPVEIKLNRVLTPQTITFDPIPTKAFTDATFDLTATATSGLPVSYTSSNTDVATISGNTVTIVGRGTSTIAAKQDGNDTYDVATEVEQVLRVNTEPTVSITSPLANANYDALANITISANATDADGSVSKVEFFNGETKLGEVTTAPYSFDWNNVTSGSYALTAKATDNDGAVTTAAVVNVNVVCPLVQLSIPDVYAMNPAIDDANTIYRGYGPTSLTLNSLVQGDQEFTYTWNTEAHTPSISVTQAGEYTVTVSYAGGCQSTASITVNTLDVSCGNNNDKVQICHNNTIICVAQSAVQSHLNHGDKLGSCDSTSKVVVNEGSTTSANFSVYPNPVHDNFNVSVSSKLDPNATIGIYNILGNKLRQVRFTTVPQNVFVGDLPSGNYIVVIQNGVETFRSTIVKQ</sequence>
<keyword evidence="5" id="KW-0106">Calcium</keyword>
<dbReference type="InterPro" id="IPR008964">
    <property type="entry name" value="Invasin/intimin_cell_adhesion"/>
</dbReference>
<protein>
    <submittedName>
        <fullName evidence="11">Uncharacterized protein</fullName>
    </submittedName>
</protein>
<feature type="domain" description="Secretion system C-terminal sorting" evidence="10">
    <location>
        <begin position="1440"/>
        <end position="1506"/>
    </location>
</feature>
<dbReference type="Gene3D" id="2.60.220.10">
    <property type="entry name" value="Polysaccharide lyase family 8-like, C-terminal"/>
    <property type="match status" value="1"/>
</dbReference>
<comment type="cofactor">
    <cofactor evidence="1">
        <name>Ca(2+)</name>
        <dbReference type="ChEBI" id="CHEBI:29108"/>
    </cofactor>
</comment>
<dbReference type="GO" id="GO:0030246">
    <property type="term" value="F:carbohydrate binding"/>
    <property type="evidence" value="ECO:0007669"/>
    <property type="project" value="InterPro"/>
</dbReference>
<dbReference type="PANTHER" id="PTHR37322:SF3">
    <property type="entry name" value="CHONDROITIN SULFATE ABC EXOLYASE"/>
    <property type="match status" value="1"/>
</dbReference>
<comment type="similarity">
    <text evidence="2">Belongs to the polysaccharide lyase 8 family.</text>
</comment>
<dbReference type="Pfam" id="PF17957">
    <property type="entry name" value="Big_7"/>
    <property type="match status" value="1"/>
</dbReference>
<evidence type="ECO:0000313" key="12">
    <source>
        <dbReference type="Proteomes" id="UP000175968"/>
    </source>
</evidence>
<organism evidence="11 12">
    <name type="scientific">Flavobacterium gilvum</name>
    <dbReference type="NCBI Taxonomy" id="1492737"/>
    <lineage>
        <taxon>Bacteria</taxon>
        <taxon>Pseudomonadati</taxon>
        <taxon>Bacteroidota</taxon>
        <taxon>Flavobacteriia</taxon>
        <taxon>Flavobacteriales</taxon>
        <taxon>Flavobacteriaceae</taxon>
        <taxon>Flavobacterium</taxon>
    </lineage>
</organism>
<feature type="domain" description="Polysaccharide lyase family 8 central" evidence="8">
    <location>
        <begin position="694"/>
        <end position="979"/>
    </location>
</feature>
<keyword evidence="6" id="KW-0456">Lyase</keyword>
<dbReference type="Gene3D" id="2.60.40.1080">
    <property type="match status" value="1"/>
</dbReference>
<reference evidence="11 12" key="1">
    <citation type="submission" date="2016-10" db="EMBL/GenBank/DDBJ databases">
        <title>Flavobacterium gilvum sp. nov., isolated from stream water.</title>
        <authorList>
            <person name="Shin S.-K."/>
            <person name="Cho Y.-J."/>
            <person name="Yi H."/>
        </authorList>
    </citation>
    <scope>NUCLEOTIDE SEQUENCE [LARGE SCALE GENOMIC DNA]</scope>
    <source>
        <strain evidence="11 12">EM1308</strain>
    </source>
</reference>
<evidence type="ECO:0000256" key="2">
    <source>
        <dbReference type="ARBA" id="ARBA00006699"/>
    </source>
</evidence>
<dbReference type="Gene3D" id="1.50.10.100">
    <property type="entry name" value="Chondroitin AC/alginate lyase"/>
    <property type="match status" value="1"/>
</dbReference>
<dbReference type="InterPro" id="IPR011013">
    <property type="entry name" value="Gal_mutarotase_sf_dom"/>
</dbReference>
<dbReference type="InterPro" id="IPR039174">
    <property type="entry name" value="Chondroitin_ABC_lyase"/>
</dbReference>
<evidence type="ECO:0000256" key="5">
    <source>
        <dbReference type="ARBA" id="ARBA00022837"/>
    </source>
</evidence>
<dbReference type="GO" id="GO:0006027">
    <property type="term" value="P:glycosaminoglycan catabolic process"/>
    <property type="evidence" value="ECO:0007669"/>
    <property type="project" value="InterPro"/>
</dbReference>
<dbReference type="SUPFAM" id="SSF49863">
    <property type="entry name" value="Hyaluronate lyase-like, C-terminal domain"/>
    <property type="match status" value="1"/>
</dbReference>
<dbReference type="PANTHER" id="PTHR37322">
    <property type="match status" value="1"/>
</dbReference>
<evidence type="ECO:0000313" key="11">
    <source>
        <dbReference type="EMBL" id="AOW08569.1"/>
    </source>
</evidence>
<dbReference type="EMBL" id="CP017479">
    <property type="protein sequence ID" value="AOW08569.1"/>
    <property type="molecule type" value="Genomic_DNA"/>
</dbReference>
<evidence type="ECO:0000256" key="6">
    <source>
        <dbReference type="ARBA" id="ARBA00023239"/>
    </source>
</evidence>
<comment type="subunit">
    <text evidence="3">Monomer.</text>
</comment>
<dbReference type="InterPro" id="IPR013783">
    <property type="entry name" value="Ig-like_fold"/>
</dbReference>
<dbReference type="GO" id="GO:0005975">
    <property type="term" value="P:carbohydrate metabolic process"/>
    <property type="evidence" value="ECO:0007669"/>
    <property type="project" value="InterPro"/>
</dbReference>
<dbReference type="SUPFAM" id="SSF48230">
    <property type="entry name" value="Chondroitin AC/alginate lyase"/>
    <property type="match status" value="1"/>
</dbReference>
<proteinExistence type="inferred from homology"/>
<dbReference type="GO" id="GO:0016837">
    <property type="term" value="F:carbon-oxygen lyase activity, acting on polysaccharides"/>
    <property type="evidence" value="ECO:0007669"/>
    <property type="project" value="UniProtKB-ARBA"/>
</dbReference>
<dbReference type="KEGG" id="fgl:EM308_03130"/>
<dbReference type="InterPro" id="IPR015177">
    <property type="entry name" value="Lyase_catalyt"/>
</dbReference>
<evidence type="ECO:0000259" key="10">
    <source>
        <dbReference type="Pfam" id="PF18962"/>
    </source>
</evidence>
<dbReference type="InterPro" id="IPR003159">
    <property type="entry name" value="Lyase_8_central_dom"/>
</dbReference>
<feature type="domain" description="Lyase catalytic" evidence="9">
    <location>
        <begin position="534"/>
        <end position="670"/>
    </location>
</feature>